<organism evidence="1 2">
    <name type="scientific">Persea americana</name>
    <name type="common">Avocado</name>
    <dbReference type="NCBI Taxonomy" id="3435"/>
    <lineage>
        <taxon>Eukaryota</taxon>
        <taxon>Viridiplantae</taxon>
        <taxon>Streptophyta</taxon>
        <taxon>Embryophyta</taxon>
        <taxon>Tracheophyta</taxon>
        <taxon>Spermatophyta</taxon>
        <taxon>Magnoliopsida</taxon>
        <taxon>Magnoliidae</taxon>
        <taxon>Laurales</taxon>
        <taxon>Lauraceae</taxon>
        <taxon>Persea</taxon>
    </lineage>
</organism>
<name>A0ACC2M707_PERAE</name>
<sequence>MFPLPASSSSLPSFHNLLDNFYSRRLLMNNPLHNPFNGAPSPIPGTGATNDALESTAENSFDVDMVVVLAVLLCALVCALGLNFIIRCALRCSSQVRREQAAARLANTGVKKKALRAFPTLAYSRGLNLPRLDSECVICLSEFTQGERIRVLPKCNHGFHLKCIDKWLISHASCPTCRQCILDTCQKIFGCAGDVSSDPQRIISPLDPEGLLINYTTGN</sequence>
<keyword evidence="2" id="KW-1185">Reference proteome</keyword>
<dbReference type="Proteomes" id="UP001234297">
    <property type="component" value="Chromosome 5"/>
</dbReference>
<evidence type="ECO:0000313" key="1">
    <source>
        <dbReference type="EMBL" id="KAJ8641591.1"/>
    </source>
</evidence>
<accession>A0ACC2M707</accession>
<comment type="caution">
    <text evidence="1">The sequence shown here is derived from an EMBL/GenBank/DDBJ whole genome shotgun (WGS) entry which is preliminary data.</text>
</comment>
<evidence type="ECO:0000313" key="2">
    <source>
        <dbReference type="Proteomes" id="UP001234297"/>
    </source>
</evidence>
<gene>
    <name evidence="1" type="ORF">MRB53_018285</name>
</gene>
<proteinExistence type="predicted"/>
<reference evidence="1 2" key="1">
    <citation type="journal article" date="2022" name="Hortic Res">
        <title>A haplotype resolved chromosomal level avocado genome allows analysis of novel avocado genes.</title>
        <authorList>
            <person name="Nath O."/>
            <person name="Fletcher S.J."/>
            <person name="Hayward A."/>
            <person name="Shaw L.M."/>
            <person name="Masouleh A.K."/>
            <person name="Furtado A."/>
            <person name="Henry R.J."/>
            <person name="Mitter N."/>
        </authorList>
    </citation>
    <scope>NUCLEOTIDE SEQUENCE [LARGE SCALE GENOMIC DNA]</scope>
    <source>
        <strain evidence="2">cv. Hass</strain>
    </source>
</reference>
<dbReference type="EMBL" id="CM056813">
    <property type="protein sequence ID" value="KAJ8641591.1"/>
    <property type="molecule type" value="Genomic_DNA"/>
</dbReference>
<protein>
    <submittedName>
        <fullName evidence="1">Uncharacterized protein</fullName>
    </submittedName>
</protein>